<dbReference type="Gene3D" id="3.40.605.10">
    <property type="entry name" value="Aldehyde Dehydrogenase, Chain A, domain 1"/>
    <property type="match status" value="1"/>
</dbReference>
<evidence type="ECO:0000256" key="3">
    <source>
        <dbReference type="ARBA" id="ARBA00049194"/>
    </source>
</evidence>
<dbReference type="Pfam" id="PF00171">
    <property type="entry name" value="Aldedh"/>
    <property type="match status" value="1"/>
</dbReference>
<dbReference type="PANTHER" id="PTHR11699">
    <property type="entry name" value="ALDEHYDE DEHYDROGENASE-RELATED"/>
    <property type="match status" value="1"/>
</dbReference>
<evidence type="ECO:0000313" key="5">
    <source>
        <dbReference type="EMBL" id="EXK24521.1"/>
    </source>
</evidence>
<dbReference type="HOGENOM" id="CLU_2073268_0_0_1"/>
<dbReference type="InterPro" id="IPR015590">
    <property type="entry name" value="Aldehyde_DH_dom"/>
</dbReference>
<dbReference type="AlphaFoldDB" id="W9ZTX2"/>
<dbReference type="EC" id="1.2.1.3" evidence="2"/>
<dbReference type="InterPro" id="IPR016161">
    <property type="entry name" value="Ald_DH/histidinol_DH"/>
</dbReference>
<sequence length="118" mass="12616">MKTAEQTPVSALVFTQFIEKVDFPAGVFNLVPGYSKTVGAALSAHMDVDKIAFTGSTALGRLFMKAAASFNLKKSTLELGGKSSNIVFDDADIEESPNKLSCLFSSSYLLPAHFAYLA</sequence>
<dbReference type="SUPFAM" id="SSF53720">
    <property type="entry name" value="ALDH-like"/>
    <property type="match status" value="1"/>
</dbReference>
<feature type="domain" description="Aldehyde dehydrogenase" evidence="4">
    <location>
        <begin position="1"/>
        <end position="95"/>
    </location>
</feature>
<reference evidence="5" key="1">
    <citation type="submission" date="2012-04" db="EMBL/GenBank/DDBJ databases">
        <title>The Genome Sequence of Fusarium oxysporum melonis.</title>
        <authorList>
            <consortium name="The Broad Institute Genome Sequencing Platform"/>
            <person name="Ma L.-J."/>
            <person name="Gale L.R."/>
            <person name="Schwartz D.C."/>
            <person name="Zhou S."/>
            <person name="Corby-Kistler H."/>
            <person name="Young S.K."/>
            <person name="Zeng Q."/>
            <person name="Gargeya S."/>
            <person name="Fitzgerald M."/>
            <person name="Haas B."/>
            <person name="Abouelleil A."/>
            <person name="Alvarado L."/>
            <person name="Arachchi H.M."/>
            <person name="Berlin A."/>
            <person name="Brown A."/>
            <person name="Chapman S.B."/>
            <person name="Chen Z."/>
            <person name="Dunbar C."/>
            <person name="Freedman E."/>
            <person name="Gearin G."/>
            <person name="Goldberg J."/>
            <person name="Griggs A."/>
            <person name="Gujja S."/>
            <person name="Heiman D."/>
            <person name="Howarth C."/>
            <person name="Larson L."/>
            <person name="Lui A."/>
            <person name="MacDonald P.J.P."/>
            <person name="Montmayeur A."/>
            <person name="Murphy C."/>
            <person name="Neiman D."/>
            <person name="Pearson M."/>
            <person name="Priest M."/>
            <person name="Roberts A."/>
            <person name="Saif S."/>
            <person name="Shea T."/>
            <person name="Shenoy N."/>
            <person name="Sisk P."/>
            <person name="Stolte C."/>
            <person name="Sykes S."/>
            <person name="Wortman J."/>
            <person name="Nusbaum C."/>
            <person name="Birren B."/>
        </authorList>
    </citation>
    <scope>NUCLEOTIDE SEQUENCE</scope>
    <source>
        <strain evidence="5">26406</strain>
    </source>
</reference>
<comment type="catalytic activity">
    <reaction evidence="3">
        <text>an aldehyde + NAD(+) + H2O = a carboxylate + NADH + 2 H(+)</text>
        <dbReference type="Rhea" id="RHEA:16185"/>
        <dbReference type="ChEBI" id="CHEBI:15377"/>
        <dbReference type="ChEBI" id="CHEBI:15378"/>
        <dbReference type="ChEBI" id="CHEBI:17478"/>
        <dbReference type="ChEBI" id="CHEBI:29067"/>
        <dbReference type="ChEBI" id="CHEBI:57540"/>
        <dbReference type="ChEBI" id="CHEBI:57945"/>
        <dbReference type="EC" id="1.2.1.3"/>
    </reaction>
</comment>
<dbReference type="OrthoDB" id="5411223at2759"/>
<evidence type="ECO:0000256" key="1">
    <source>
        <dbReference type="ARBA" id="ARBA00009986"/>
    </source>
</evidence>
<dbReference type="EMBL" id="JH659481">
    <property type="protein sequence ID" value="EXK24521.1"/>
    <property type="molecule type" value="Genomic_DNA"/>
</dbReference>
<proteinExistence type="inferred from homology"/>
<name>W9ZTX2_FUSOX</name>
<dbReference type="Proteomes" id="UP000030703">
    <property type="component" value="Unassembled WGS sequence"/>
</dbReference>
<evidence type="ECO:0000256" key="2">
    <source>
        <dbReference type="ARBA" id="ARBA00024226"/>
    </source>
</evidence>
<reference evidence="5" key="2">
    <citation type="submission" date="2012-05" db="EMBL/GenBank/DDBJ databases">
        <title>Annotation of the Genome Sequence of Fusarium oxysporum f. sp. melonis 26406.</title>
        <authorList>
            <consortium name="The Broad Institute Genomics Platform"/>
            <person name="Ma L.-J."/>
            <person name="Corby-Kistler H."/>
            <person name="Broz K."/>
            <person name="Gale L.R."/>
            <person name="Jonkers W."/>
            <person name="O'Donnell K."/>
            <person name="Ploetz R."/>
            <person name="Steinberg C."/>
            <person name="Schwartz D.C."/>
            <person name="VanEtten H."/>
            <person name="Zhou S."/>
            <person name="Young S.K."/>
            <person name="Zeng Q."/>
            <person name="Gargeya S."/>
            <person name="Fitzgerald M."/>
            <person name="Abouelleil A."/>
            <person name="Alvarado L."/>
            <person name="Chapman S.B."/>
            <person name="Gainer-Dewar J."/>
            <person name="Goldberg J."/>
            <person name="Griggs A."/>
            <person name="Gujja S."/>
            <person name="Hansen M."/>
            <person name="Howarth C."/>
            <person name="Imamovic A."/>
            <person name="Ireland A."/>
            <person name="Larimer J."/>
            <person name="McCowan C."/>
            <person name="Murphy C."/>
            <person name="Pearson M."/>
            <person name="Poon T.W."/>
            <person name="Priest M."/>
            <person name="Roberts A."/>
            <person name="Saif S."/>
            <person name="Shea T."/>
            <person name="Sykes S."/>
            <person name="Wortman J."/>
            <person name="Nusbaum C."/>
            <person name="Birren B."/>
        </authorList>
    </citation>
    <scope>NUCLEOTIDE SEQUENCE</scope>
    <source>
        <strain evidence="5">26406</strain>
    </source>
</reference>
<dbReference type="InterPro" id="IPR016162">
    <property type="entry name" value="Ald_DH_N"/>
</dbReference>
<dbReference type="GO" id="GO:0004029">
    <property type="term" value="F:aldehyde dehydrogenase (NAD+) activity"/>
    <property type="evidence" value="ECO:0007669"/>
    <property type="project" value="UniProtKB-EC"/>
</dbReference>
<accession>W9ZTX2</accession>
<evidence type="ECO:0000259" key="4">
    <source>
        <dbReference type="Pfam" id="PF00171"/>
    </source>
</evidence>
<organism evidence="5">
    <name type="scientific">Fusarium oxysporum f. sp. melonis 26406</name>
    <dbReference type="NCBI Taxonomy" id="1089452"/>
    <lineage>
        <taxon>Eukaryota</taxon>
        <taxon>Fungi</taxon>
        <taxon>Dikarya</taxon>
        <taxon>Ascomycota</taxon>
        <taxon>Pezizomycotina</taxon>
        <taxon>Sordariomycetes</taxon>
        <taxon>Hypocreomycetidae</taxon>
        <taxon>Hypocreales</taxon>
        <taxon>Nectriaceae</taxon>
        <taxon>Fusarium</taxon>
        <taxon>Fusarium oxysporum species complex</taxon>
    </lineage>
</organism>
<gene>
    <name evidence="5" type="ORF">FOMG_18755</name>
</gene>
<comment type="similarity">
    <text evidence="1">Belongs to the aldehyde dehydrogenase family.</text>
</comment>
<protein>
    <recommendedName>
        <fullName evidence="2">aldehyde dehydrogenase (NAD(+))</fullName>
        <ecNumber evidence="2">1.2.1.3</ecNumber>
    </recommendedName>
</protein>
<dbReference type="VEuPathDB" id="FungiDB:FOMG_18755"/>